<dbReference type="PROSITE" id="PS50995">
    <property type="entry name" value="HTH_MARR_2"/>
    <property type="match status" value="1"/>
</dbReference>
<dbReference type="InterPro" id="IPR000835">
    <property type="entry name" value="HTH_MarR-typ"/>
</dbReference>
<organism evidence="5 6">
    <name type="scientific">Bacillus seohaeanensis</name>
    <dbReference type="NCBI Taxonomy" id="284580"/>
    <lineage>
        <taxon>Bacteria</taxon>
        <taxon>Bacillati</taxon>
        <taxon>Bacillota</taxon>
        <taxon>Bacilli</taxon>
        <taxon>Bacillales</taxon>
        <taxon>Bacillaceae</taxon>
        <taxon>Bacillus</taxon>
    </lineage>
</organism>
<dbReference type="Gene3D" id="1.10.10.10">
    <property type="entry name" value="Winged helix-like DNA-binding domain superfamily/Winged helix DNA-binding domain"/>
    <property type="match status" value="1"/>
</dbReference>
<dbReference type="PRINTS" id="PR00598">
    <property type="entry name" value="HTHMARR"/>
</dbReference>
<dbReference type="PANTHER" id="PTHR33164">
    <property type="entry name" value="TRANSCRIPTIONAL REGULATOR, MARR FAMILY"/>
    <property type="match status" value="1"/>
</dbReference>
<evidence type="ECO:0000256" key="2">
    <source>
        <dbReference type="ARBA" id="ARBA00023125"/>
    </source>
</evidence>
<dbReference type="PROSITE" id="PS01117">
    <property type="entry name" value="HTH_MARR_1"/>
    <property type="match status" value="1"/>
</dbReference>
<keyword evidence="6" id="KW-1185">Reference proteome</keyword>
<protein>
    <submittedName>
        <fullName evidence="5">MarR family transcriptional regulator</fullName>
    </submittedName>
</protein>
<dbReference type="EMBL" id="JBHUMF010000031">
    <property type="protein sequence ID" value="MFD2681770.1"/>
    <property type="molecule type" value="Genomic_DNA"/>
</dbReference>
<dbReference type="Proteomes" id="UP001597506">
    <property type="component" value="Unassembled WGS sequence"/>
</dbReference>
<sequence length="181" mass="20883">MITKIQREVVVIHSFNDDGELLSDEKDTMNLLAKLPLDSLDLDAISVVTNIYRVAQGLRNKMEREVLSEFGLSWTSFSLLYDLWIWKSIETKKLAKSAGVTKATISNVTKTLERKELCYRKVDNRDRRITYVAITDKGKEVMERLYPPFHKGEVEIVSGLTVDEQKNTSKLLRTIIRENNF</sequence>
<evidence type="ECO:0000256" key="1">
    <source>
        <dbReference type="ARBA" id="ARBA00023015"/>
    </source>
</evidence>
<comment type="caution">
    <text evidence="5">The sequence shown here is derived from an EMBL/GenBank/DDBJ whole genome shotgun (WGS) entry which is preliminary data.</text>
</comment>
<accession>A0ABW5RSU8</accession>
<feature type="domain" description="HTH marR-type" evidence="4">
    <location>
        <begin position="44"/>
        <end position="177"/>
    </location>
</feature>
<gene>
    <name evidence="5" type="ORF">ACFSUL_13600</name>
</gene>
<keyword evidence="2" id="KW-0238">DNA-binding</keyword>
<keyword evidence="1" id="KW-0805">Transcription regulation</keyword>
<dbReference type="InterPro" id="IPR023187">
    <property type="entry name" value="Tscrpt_reg_MarR-type_CS"/>
</dbReference>
<evidence type="ECO:0000259" key="4">
    <source>
        <dbReference type="PROSITE" id="PS50995"/>
    </source>
</evidence>
<dbReference type="SMART" id="SM00347">
    <property type="entry name" value="HTH_MARR"/>
    <property type="match status" value="1"/>
</dbReference>
<dbReference type="Pfam" id="PF01047">
    <property type="entry name" value="MarR"/>
    <property type="match status" value="1"/>
</dbReference>
<proteinExistence type="predicted"/>
<evidence type="ECO:0000313" key="5">
    <source>
        <dbReference type="EMBL" id="MFD2681770.1"/>
    </source>
</evidence>
<keyword evidence="3" id="KW-0804">Transcription</keyword>
<evidence type="ECO:0000313" key="6">
    <source>
        <dbReference type="Proteomes" id="UP001597506"/>
    </source>
</evidence>
<dbReference type="SUPFAM" id="SSF46785">
    <property type="entry name" value="Winged helix' DNA-binding domain"/>
    <property type="match status" value="1"/>
</dbReference>
<dbReference type="InterPro" id="IPR036390">
    <property type="entry name" value="WH_DNA-bd_sf"/>
</dbReference>
<dbReference type="InterPro" id="IPR036388">
    <property type="entry name" value="WH-like_DNA-bd_sf"/>
</dbReference>
<dbReference type="PANTHER" id="PTHR33164:SF89">
    <property type="entry name" value="MARR FAMILY REGULATORY PROTEIN"/>
    <property type="match status" value="1"/>
</dbReference>
<reference evidence="6" key="1">
    <citation type="journal article" date="2019" name="Int. J. Syst. Evol. Microbiol.">
        <title>The Global Catalogue of Microorganisms (GCM) 10K type strain sequencing project: providing services to taxonomists for standard genome sequencing and annotation.</title>
        <authorList>
            <consortium name="The Broad Institute Genomics Platform"/>
            <consortium name="The Broad Institute Genome Sequencing Center for Infectious Disease"/>
            <person name="Wu L."/>
            <person name="Ma J."/>
        </authorList>
    </citation>
    <scope>NUCLEOTIDE SEQUENCE [LARGE SCALE GENOMIC DNA]</scope>
    <source>
        <strain evidence="6">KCTC 3913</strain>
    </source>
</reference>
<evidence type="ECO:0000256" key="3">
    <source>
        <dbReference type="ARBA" id="ARBA00023163"/>
    </source>
</evidence>
<dbReference type="InterPro" id="IPR039422">
    <property type="entry name" value="MarR/SlyA-like"/>
</dbReference>
<dbReference type="RefSeq" id="WP_084778284.1">
    <property type="nucleotide sequence ID" value="NZ_JBHUMF010000031.1"/>
</dbReference>
<name>A0ABW5RSU8_9BACI</name>